<feature type="non-terminal residue" evidence="1">
    <location>
        <position position="1"/>
    </location>
</feature>
<dbReference type="EMBL" id="CAJVPU010057787">
    <property type="protein sequence ID" value="CAG8772637.1"/>
    <property type="molecule type" value="Genomic_DNA"/>
</dbReference>
<comment type="caution">
    <text evidence="1">The sequence shown here is derived from an EMBL/GenBank/DDBJ whole genome shotgun (WGS) entry which is preliminary data.</text>
</comment>
<accession>A0ACA9R172</accession>
<evidence type="ECO:0000313" key="1">
    <source>
        <dbReference type="EMBL" id="CAG8772637.1"/>
    </source>
</evidence>
<sequence>SMPDPDLPTAEAEVIGDLPQESLPKKQDESSKGSHKKVIG</sequence>
<gene>
    <name evidence="1" type="ORF">DHETER_LOCUS15930</name>
</gene>
<proteinExistence type="predicted"/>
<name>A0ACA9R172_9GLOM</name>
<evidence type="ECO:0000313" key="2">
    <source>
        <dbReference type="Proteomes" id="UP000789702"/>
    </source>
</evidence>
<organism evidence="1 2">
    <name type="scientific">Dentiscutata heterogama</name>
    <dbReference type="NCBI Taxonomy" id="1316150"/>
    <lineage>
        <taxon>Eukaryota</taxon>
        <taxon>Fungi</taxon>
        <taxon>Fungi incertae sedis</taxon>
        <taxon>Mucoromycota</taxon>
        <taxon>Glomeromycotina</taxon>
        <taxon>Glomeromycetes</taxon>
        <taxon>Diversisporales</taxon>
        <taxon>Gigasporaceae</taxon>
        <taxon>Dentiscutata</taxon>
    </lineage>
</organism>
<feature type="non-terminal residue" evidence="1">
    <location>
        <position position="40"/>
    </location>
</feature>
<keyword evidence="2" id="KW-1185">Reference proteome</keyword>
<protein>
    <submittedName>
        <fullName evidence="1">3462_t:CDS:1</fullName>
    </submittedName>
</protein>
<reference evidence="1" key="1">
    <citation type="submission" date="2021-06" db="EMBL/GenBank/DDBJ databases">
        <authorList>
            <person name="Kallberg Y."/>
            <person name="Tangrot J."/>
            <person name="Rosling A."/>
        </authorList>
    </citation>
    <scope>NUCLEOTIDE SEQUENCE</scope>
    <source>
        <strain evidence="1">IL203A</strain>
    </source>
</reference>
<dbReference type="Proteomes" id="UP000789702">
    <property type="component" value="Unassembled WGS sequence"/>
</dbReference>